<sequence length="414" mass="44125">MPAKKKNPARRSADGKGRALMEQSGKVNLSDLDKMVAESMKDIPSDAELSDEDDDLMNELLELAGEESSPPAISSPVAPVTSVGTGSHLQKQIAFLKERLEMYAQAESNAKSKGESTKARRMNRGVKTLQDLLKKTESGQNINDDDIPPPVAPGSSNPTSQETTPESERAPAVGQQAVMHEPKPVLWTPSEQSHPVPAPRPVAPSIQQAAQSTGGQAIPQQPVSGGFILGESTLITADIPVYDPFGVYNTYQPTLGQQIKDIPDNRQSSSPASLPSNTSSASRPSPLSVTPGHTDTMITKTESETQNMMIARRDQYKAAALQAKRSGDNGKAVRYMKIAKQFDQVIAALERGDPIDLSGMPPPPPNVTVDSSSKFPVQPTERSAMQASASTMAAAAAAEEIDIPELDTQGIIDL</sequence>
<feature type="compositionally biased region" description="Polar residues" evidence="1">
    <location>
        <begin position="154"/>
        <end position="164"/>
    </location>
</feature>
<dbReference type="InterPro" id="IPR006608">
    <property type="entry name" value="CC2D1A/B_DM14"/>
</dbReference>
<evidence type="ECO:0000313" key="4">
    <source>
        <dbReference type="Proteomes" id="UP001208570"/>
    </source>
</evidence>
<feature type="domain" description="DM14" evidence="2">
    <location>
        <begin position="307"/>
        <end position="364"/>
    </location>
</feature>
<accession>A0AAD9JGT2</accession>
<organism evidence="3 4">
    <name type="scientific">Paralvinella palmiformis</name>
    <dbReference type="NCBI Taxonomy" id="53620"/>
    <lineage>
        <taxon>Eukaryota</taxon>
        <taxon>Metazoa</taxon>
        <taxon>Spiralia</taxon>
        <taxon>Lophotrochozoa</taxon>
        <taxon>Annelida</taxon>
        <taxon>Polychaeta</taxon>
        <taxon>Sedentaria</taxon>
        <taxon>Canalipalpata</taxon>
        <taxon>Terebellida</taxon>
        <taxon>Terebelliformia</taxon>
        <taxon>Alvinellidae</taxon>
        <taxon>Paralvinella</taxon>
    </lineage>
</organism>
<proteinExistence type="predicted"/>
<dbReference type="AlphaFoldDB" id="A0AAD9JGT2"/>
<protein>
    <recommendedName>
        <fullName evidence="2">DM14 domain-containing protein</fullName>
    </recommendedName>
</protein>
<feature type="compositionally biased region" description="Low complexity" evidence="1">
    <location>
        <begin position="65"/>
        <end position="83"/>
    </location>
</feature>
<dbReference type="PANTHER" id="PTHR13076">
    <property type="entry name" value="COILED-COIL AND C2 DOMAIN-CONTAINING PROTEIN 1-LIKE"/>
    <property type="match status" value="1"/>
</dbReference>
<feature type="compositionally biased region" description="Polar residues" evidence="1">
    <location>
        <begin position="205"/>
        <end position="219"/>
    </location>
</feature>
<evidence type="ECO:0000256" key="1">
    <source>
        <dbReference type="SAM" id="MobiDB-lite"/>
    </source>
</evidence>
<feature type="region of interest" description="Disordered" evidence="1">
    <location>
        <begin position="260"/>
        <end position="298"/>
    </location>
</feature>
<comment type="caution">
    <text evidence="3">The sequence shown here is derived from an EMBL/GenBank/DDBJ whole genome shotgun (WGS) entry which is preliminary data.</text>
</comment>
<feature type="region of interest" description="Disordered" evidence="1">
    <location>
        <begin position="353"/>
        <end position="400"/>
    </location>
</feature>
<evidence type="ECO:0000259" key="2">
    <source>
        <dbReference type="SMART" id="SM00685"/>
    </source>
</evidence>
<feature type="domain" description="DM14" evidence="2">
    <location>
        <begin position="93"/>
        <end position="151"/>
    </location>
</feature>
<dbReference type="Proteomes" id="UP001208570">
    <property type="component" value="Unassembled WGS sequence"/>
</dbReference>
<reference evidence="3" key="1">
    <citation type="journal article" date="2023" name="Mol. Biol. Evol.">
        <title>Third-Generation Sequencing Reveals the Adaptive Role of the Epigenome in Three Deep-Sea Polychaetes.</title>
        <authorList>
            <person name="Perez M."/>
            <person name="Aroh O."/>
            <person name="Sun Y."/>
            <person name="Lan Y."/>
            <person name="Juniper S.K."/>
            <person name="Young C.R."/>
            <person name="Angers B."/>
            <person name="Qian P.Y."/>
        </authorList>
    </citation>
    <scope>NUCLEOTIDE SEQUENCE</scope>
    <source>
        <strain evidence="3">P08H-3</strain>
    </source>
</reference>
<name>A0AAD9JGT2_9ANNE</name>
<dbReference type="GO" id="GO:0001227">
    <property type="term" value="F:DNA-binding transcription repressor activity, RNA polymerase II-specific"/>
    <property type="evidence" value="ECO:0007669"/>
    <property type="project" value="InterPro"/>
</dbReference>
<evidence type="ECO:0000313" key="3">
    <source>
        <dbReference type="EMBL" id="KAK2152869.1"/>
    </source>
</evidence>
<feature type="compositionally biased region" description="Low complexity" evidence="1">
    <location>
        <begin position="268"/>
        <end position="288"/>
    </location>
</feature>
<feature type="region of interest" description="Disordered" evidence="1">
    <location>
        <begin position="65"/>
        <end position="86"/>
    </location>
</feature>
<feature type="region of interest" description="Disordered" evidence="1">
    <location>
        <begin position="1"/>
        <end position="31"/>
    </location>
</feature>
<keyword evidence="4" id="KW-1185">Reference proteome</keyword>
<dbReference type="PANTHER" id="PTHR13076:SF9">
    <property type="entry name" value="COILED-COIL AND C2 DOMAIN-CONTAINING PROTEIN 1-LIKE"/>
    <property type="match status" value="1"/>
</dbReference>
<dbReference type="EMBL" id="JAODUP010000316">
    <property type="protein sequence ID" value="KAK2152869.1"/>
    <property type="molecule type" value="Genomic_DNA"/>
</dbReference>
<feature type="region of interest" description="Disordered" evidence="1">
    <location>
        <begin position="106"/>
        <end position="219"/>
    </location>
</feature>
<dbReference type="SMART" id="SM00685">
    <property type="entry name" value="DM14"/>
    <property type="match status" value="2"/>
</dbReference>
<dbReference type="InterPro" id="IPR039725">
    <property type="entry name" value="CC2D1A/B"/>
</dbReference>
<dbReference type="Pfam" id="PF21528">
    <property type="entry name" value="CC2D1A-B_DM14"/>
    <property type="match status" value="2"/>
</dbReference>
<feature type="compositionally biased region" description="Low complexity" evidence="1">
    <location>
        <begin position="383"/>
        <end position="398"/>
    </location>
</feature>
<gene>
    <name evidence="3" type="ORF">LSH36_316g09000</name>
</gene>